<name>A0ACB8D3N1_DERSI</name>
<sequence length="394" mass="42805">MVGSERAAAAVVNGRGGASCSVPKDYRIILPNVSSGETMKRAVMLHCDITGRPYRIEDFRKPLQDAKDVAVIGAYQMSHVWLVNLRIVRLFLKEGIALDNIPHQMRFGSGTVLIVAPGRAPLCLRCKHTGHIWCDCRVPKCAECHAFGHGQEACTRSYAKAMGRYTVVDQSELVIDEEEAEHAAAPATGDKSGTDQRADKEDLVSGLQTPPRRCPPSVNTKRLLQRTRLALVRCSRMRAPRSHTRVLGGDPAQLLYLVRPARPGSACPSGGHLQWNPGLGSPLRCPPFGGQLLYFPKINVFTTTGESSDATSVSQTQQAASIKNPAVDESAVGKMDAETTPAKRSHDDVVAVSQEQRLRQVEASLEADEVKKKPRSAVRTRASSLTRGGKEVNS</sequence>
<proteinExistence type="predicted"/>
<comment type="caution">
    <text evidence="1">The sequence shown here is derived from an EMBL/GenBank/DDBJ whole genome shotgun (WGS) entry which is preliminary data.</text>
</comment>
<dbReference type="Proteomes" id="UP000821865">
    <property type="component" value="Chromosome 3"/>
</dbReference>
<gene>
    <name evidence="1" type="ORF">HPB49_007292</name>
</gene>
<evidence type="ECO:0000313" key="1">
    <source>
        <dbReference type="EMBL" id="KAH7959006.1"/>
    </source>
</evidence>
<keyword evidence="2" id="KW-1185">Reference proteome</keyword>
<protein>
    <submittedName>
        <fullName evidence="1">Uncharacterized protein</fullName>
    </submittedName>
</protein>
<evidence type="ECO:0000313" key="2">
    <source>
        <dbReference type="Proteomes" id="UP000821865"/>
    </source>
</evidence>
<dbReference type="EMBL" id="CM023472">
    <property type="protein sequence ID" value="KAH7959006.1"/>
    <property type="molecule type" value="Genomic_DNA"/>
</dbReference>
<organism evidence="1 2">
    <name type="scientific">Dermacentor silvarum</name>
    <name type="common">Tick</name>
    <dbReference type="NCBI Taxonomy" id="543639"/>
    <lineage>
        <taxon>Eukaryota</taxon>
        <taxon>Metazoa</taxon>
        <taxon>Ecdysozoa</taxon>
        <taxon>Arthropoda</taxon>
        <taxon>Chelicerata</taxon>
        <taxon>Arachnida</taxon>
        <taxon>Acari</taxon>
        <taxon>Parasitiformes</taxon>
        <taxon>Ixodida</taxon>
        <taxon>Ixodoidea</taxon>
        <taxon>Ixodidae</taxon>
        <taxon>Rhipicephalinae</taxon>
        <taxon>Dermacentor</taxon>
    </lineage>
</organism>
<reference evidence="1" key="1">
    <citation type="submission" date="2020-05" db="EMBL/GenBank/DDBJ databases">
        <title>Large-scale comparative analyses of tick genomes elucidate their genetic diversity and vector capacities.</title>
        <authorList>
            <person name="Jia N."/>
            <person name="Wang J."/>
            <person name="Shi W."/>
            <person name="Du L."/>
            <person name="Sun Y."/>
            <person name="Zhan W."/>
            <person name="Jiang J."/>
            <person name="Wang Q."/>
            <person name="Zhang B."/>
            <person name="Ji P."/>
            <person name="Sakyi L.B."/>
            <person name="Cui X."/>
            <person name="Yuan T."/>
            <person name="Jiang B."/>
            <person name="Yang W."/>
            <person name="Lam T.T.-Y."/>
            <person name="Chang Q."/>
            <person name="Ding S."/>
            <person name="Wang X."/>
            <person name="Zhu J."/>
            <person name="Ruan X."/>
            <person name="Zhao L."/>
            <person name="Wei J."/>
            <person name="Que T."/>
            <person name="Du C."/>
            <person name="Cheng J."/>
            <person name="Dai P."/>
            <person name="Han X."/>
            <person name="Huang E."/>
            <person name="Gao Y."/>
            <person name="Liu J."/>
            <person name="Shao H."/>
            <person name="Ye R."/>
            <person name="Li L."/>
            <person name="Wei W."/>
            <person name="Wang X."/>
            <person name="Wang C."/>
            <person name="Yang T."/>
            <person name="Huo Q."/>
            <person name="Li W."/>
            <person name="Guo W."/>
            <person name="Chen H."/>
            <person name="Zhou L."/>
            <person name="Ni X."/>
            <person name="Tian J."/>
            <person name="Zhou Y."/>
            <person name="Sheng Y."/>
            <person name="Liu T."/>
            <person name="Pan Y."/>
            <person name="Xia L."/>
            <person name="Li J."/>
            <person name="Zhao F."/>
            <person name="Cao W."/>
        </authorList>
    </citation>
    <scope>NUCLEOTIDE SEQUENCE</scope>
    <source>
        <strain evidence="1">Dsil-2018</strain>
    </source>
</reference>
<accession>A0ACB8D3N1</accession>